<dbReference type="EMBL" id="JAQOUE010000001">
    <property type="protein sequence ID" value="MDT7040837.1"/>
    <property type="molecule type" value="Genomic_DNA"/>
</dbReference>
<dbReference type="Proteomes" id="UP001250932">
    <property type="component" value="Unassembled WGS sequence"/>
</dbReference>
<dbReference type="RefSeq" id="WP_313831196.1">
    <property type="nucleotide sequence ID" value="NZ_JAQOUE010000001.1"/>
</dbReference>
<proteinExistence type="predicted"/>
<keyword evidence="2" id="KW-1185">Reference proteome</keyword>
<sequence>MKTPDTDAGRITEKIMEAFHDVHGIPIVKLSGTPQYNQVWSFVYRVLDSELSTRKANG</sequence>
<evidence type="ECO:0000313" key="1">
    <source>
        <dbReference type="EMBL" id="MDT7040837.1"/>
    </source>
</evidence>
<gene>
    <name evidence="1" type="ORF">PPG34_00655</name>
</gene>
<accession>A0ABU3K375</accession>
<reference evidence="1 2" key="1">
    <citation type="journal article" date="2023" name="ISME J.">
        <title>Cultivation and genomic characterization of novel and ubiquitous marine nitrite-oxidizing bacteria from the Nitrospirales.</title>
        <authorList>
            <person name="Mueller A.J."/>
            <person name="Daebeler A."/>
            <person name="Herbold C.W."/>
            <person name="Kirkegaard R.H."/>
            <person name="Daims H."/>
        </authorList>
    </citation>
    <scope>NUCLEOTIDE SEQUENCE [LARGE SCALE GENOMIC DNA]</scope>
    <source>
        <strain evidence="1 2">EB</strain>
    </source>
</reference>
<protein>
    <submittedName>
        <fullName evidence="1">Uncharacterized protein</fullName>
    </submittedName>
</protein>
<evidence type="ECO:0000313" key="2">
    <source>
        <dbReference type="Proteomes" id="UP001250932"/>
    </source>
</evidence>
<comment type="caution">
    <text evidence="1">The sequence shown here is derived from an EMBL/GenBank/DDBJ whole genome shotgun (WGS) entry which is preliminary data.</text>
</comment>
<organism evidence="1 2">
    <name type="scientific">Candidatus Nitronereus thalassa</name>
    <dbReference type="NCBI Taxonomy" id="3020898"/>
    <lineage>
        <taxon>Bacteria</taxon>
        <taxon>Pseudomonadati</taxon>
        <taxon>Nitrospirota</taxon>
        <taxon>Nitrospiria</taxon>
        <taxon>Nitrospirales</taxon>
        <taxon>Nitrospiraceae</taxon>
        <taxon>Candidatus Nitronereus</taxon>
    </lineage>
</organism>
<name>A0ABU3K375_9BACT</name>